<dbReference type="GO" id="GO:0000287">
    <property type="term" value="F:magnesium ion binding"/>
    <property type="evidence" value="ECO:0007669"/>
    <property type="project" value="InterPro"/>
</dbReference>
<dbReference type="GO" id="GO:0006164">
    <property type="term" value="P:purine nucleotide biosynthetic process"/>
    <property type="evidence" value="ECO:0007669"/>
    <property type="project" value="TreeGrafter"/>
</dbReference>
<dbReference type="Gene3D" id="3.40.50.2020">
    <property type="match status" value="2"/>
</dbReference>
<evidence type="ECO:0000313" key="9">
    <source>
        <dbReference type="EMBL" id="TBX89692.1"/>
    </source>
</evidence>
<dbReference type="NCBIfam" id="TIGR01251">
    <property type="entry name" value="ribP_PPkin"/>
    <property type="match status" value="1"/>
</dbReference>
<organism evidence="9 10">
    <name type="scientific">Rhizobium leguminosarum bv. viciae</name>
    <dbReference type="NCBI Taxonomy" id="387"/>
    <lineage>
        <taxon>Bacteria</taxon>
        <taxon>Pseudomonadati</taxon>
        <taxon>Pseudomonadota</taxon>
        <taxon>Alphaproteobacteria</taxon>
        <taxon>Hyphomicrobiales</taxon>
        <taxon>Rhizobiaceae</taxon>
        <taxon>Rhizobium/Agrobacterium group</taxon>
        <taxon>Rhizobium</taxon>
    </lineage>
</organism>
<feature type="domain" description="Ribose-phosphate pyrophosphokinase N-terminal" evidence="8">
    <location>
        <begin position="1"/>
        <end position="121"/>
    </location>
</feature>
<dbReference type="PANTHER" id="PTHR10210:SF32">
    <property type="entry name" value="RIBOSE-PHOSPHATE PYROPHOSPHOKINASE 2"/>
    <property type="match status" value="1"/>
</dbReference>
<dbReference type="GO" id="GO:0004749">
    <property type="term" value="F:ribose phosphate diphosphokinase activity"/>
    <property type="evidence" value="ECO:0007669"/>
    <property type="project" value="UniProtKB-EC"/>
</dbReference>
<dbReference type="GO" id="GO:0016301">
    <property type="term" value="F:kinase activity"/>
    <property type="evidence" value="ECO:0007669"/>
    <property type="project" value="UniProtKB-KW"/>
</dbReference>
<dbReference type="SMART" id="SM01400">
    <property type="entry name" value="Pribosyltran_N"/>
    <property type="match status" value="1"/>
</dbReference>
<keyword evidence="3" id="KW-0545">Nucleotide biosynthesis</keyword>
<dbReference type="AlphaFoldDB" id="A0A8G2IWB2"/>
<dbReference type="EC" id="2.7.6.1" evidence="1"/>
<keyword evidence="4" id="KW-0547">Nucleotide-binding</keyword>
<dbReference type="GO" id="GO:0006015">
    <property type="term" value="P:5-phosphoribose 1-diphosphate biosynthetic process"/>
    <property type="evidence" value="ECO:0007669"/>
    <property type="project" value="TreeGrafter"/>
</dbReference>
<evidence type="ECO:0000259" key="8">
    <source>
        <dbReference type="Pfam" id="PF13793"/>
    </source>
</evidence>
<dbReference type="FunFam" id="3.40.50.2020:FF:000014">
    <property type="entry name" value="Ribose-phosphate pyrophosphokinase 1"/>
    <property type="match status" value="1"/>
</dbReference>
<keyword evidence="5 9" id="KW-0418">Kinase</keyword>
<evidence type="ECO:0000256" key="2">
    <source>
        <dbReference type="ARBA" id="ARBA00022679"/>
    </source>
</evidence>
<gene>
    <name evidence="9" type="ORF">E0H31_22950</name>
</gene>
<dbReference type="SUPFAM" id="SSF53271">
    <property type="entry name" value="PRTase-like"/>
    <property type="match status" value="2"/>
</dbReference>
<proteinExistence type="predicted"/>
<dbReference type="Pfam" id="PF14572">
    <property type="entry name" value="Pribosyl_synth"/>
    <property type="match status" value="1"/>
</dbReference>
<evidence type="ECO:0000256" key="6">
    <source>
        <dbReference type="ARBA" id="ARBA00022840"/>
    </source>
</evidence>
<evidence type="ECO:0000256" key="4">
    <source>
        <dbReference type="ARBA" id="ARBA00022741"/>
    </source>
</evidence>
<evidence type="ECO:0000256" key="1">
    <source>
        <dbReference type="ARBA" id="ARBA00013247"/>
    </source>
</evidence>
<dbReference type="CDD" id="cd06223">
    <property type="entry name" value="PRTases_typeI"/>
    <property type="match status" value="1"/>
</dbReference>
<dbReference type="RefSeq" id="WP_131602388.1">
    <property type="nucleotide sequence ID" value="NZ_SJLU01000012.1"/>
</dbReference>
<evidence type="ECO:0000256" key="5">
    <source>
        <dbReference type="ARBA" id="ARBA00022777"/>
    </source>
</evidence>
<dbReference type="Proteomes" id="UP000291866">
    <property type="component" value="Unassembled WGS sequence"/>
</dbReference>
<dbReference type="InterPro" id="IPR029057">
    <property type="entry name" value="PRTase-like"/>
</dbReference>
<name>A0A8G2IWB2_RHILV</name>
<reference evidence="9 10" key="1">
    <citation type="submission" date="2019-02" db="EMBL/GenBank/DDBJ databases">
        <title>The competitiveness to form nodules shapes the capacities of Rhizobium leguminosarum sv viciae communities to promote symbiosis with specific hosts.</title>
        <authorList>
            <person name="Boivin S."/>
            <person name="Lepetit M."/>
        </authorList>
    </citation>
    <scope>NUCLEOTIDE SEQUENCE [LARGE SCALE GENOMIC DNA]</scope>
    <source>
        <strain evidence="9 10">SPF4F3</strain>
    </source>
</reference>
<dbReference type="Pfam" id="PF13793">
    <property type="entry name" value="Pribosyltran_N"/>
    <property type="match status" value="1"/>
</dbReference>
<dbReference type="GO" id="GO:0002189">
    <property type="term" value="C:ribose phosphate diphosphokinase complex"/>
    <property type="evidence" value="ECO:0007669"/>
    <property type="project" value="TreeGrafter"/>
</dbReference>
<dbReference type="InterPro" id="IPR000836">
    <property type="entry name" value="PRTase_dom"/>
</dbReference>
<dbReference type="InterPro" id="IPR029099">
    <property type="entry name" value="Pribosyltran_N"/>
</dbReference>
<dbReference type="EMBL" id="SJLU01000012">
    <property type="protein sequence ID" value="TBX89692.1"/>
    <property type="molecule type" value="Genomic_DNA"/>
</dbReference>
<evidence type="ECO:0000313" key="10">
    <source>
        <dbReference type="Proteomes" id="UP000291866"/>
    </source>
</evidence>
<sequence>MRLFALQESRILGEAVATQLGIILDTHEERRFDDGEHKTRPLVSVHGEDVYIIQSLGGDQTVSANDKLCKLLFFAAACRENGAAQVSTIVPYLAYARKDRQTKARDPVTLKYVAQLFEAMGVARVVTVDVHNVAAFQNAFRCATINLTSFDLFYPHIEWLVEGGPVTILSPDAGGIKRAQLIRESFERVRGTPVGLAMMEKRRSEDVVTSDLFAGDVEGRCVIIVDDLIATGTTILHAAQACLARGAKKVIAVAAHGHFTGGSTALFAEPAVAQILVTDSLSHASLHQKLHAEKLTVCSLAPRLAEAIRRLRADEDVTGLTAIQDL</sequence>
<keyword evidence="6" id="KW-0067">ATP-binding</keyword>
<dbReference type="GO" id="GO:0005524">
    <property type="term" value="F:ATP binding"/>
    <property type="evidence" value="ECO:0007669"/>
    <property type="project" value="UniProtKB-KW"/>
</dbReference>
<evidence type="ECO:0000256" key="7">
    <source>
        <dbReference type="ARBA" id="ARBA00049535"/>
    </source>
</evidence>
<accession>A0A8G2IWB2</accession>
<dbReference type="InterPro" id="IPR005946">
    <property type="entry name" value="Rib-P_diPkinase"/>
</dbReference>
<keyword evidence="2" id="KW-0808">Transferase</keyword>
<comment type="caution">
    <text evidence="9">The sequence shown here is derived from an EMBL/GenBank/DDBJ whole genome shotgun (WGS) entry which is preliminary data.</text>
</comment>
<evidence type="ECO:0000256" key="3">
    <source>
        <dbReference type="ARBA" id="ARBA00022727"/>
    </source>
</evidence>
<comment type="catalytic activity">
    <reaction evidence="7">
        <text>D-ribose 5-phosphate + ATP = 5-phospho-alpha-D-ribose 1-diphosphate + AMP + H(+)</text>
        <dbReference type="Rhea" id="RHEA:15609"/>
        <dbReference type="ChEBI" id="CHEBI:15378"/>
        <dbReference type="ChEBI" id="CHEBI:30616"/>
        <dbReference type="ChEBI" id="CHEBI:58017"/>
        <dbReference type="ChEBI" id="CHEBI:78346"/>
        <dbReference type="ChEBI" id="CHEBI:456215"/>
        <dbReference type="EC" id="2.7.6.1"/>
    </reaction>
</comment>
<protein>
    <recommendedName>
        <fullName evidence="1">ribose-phosphate diphosphokinase</fullName>
        <ecNumber evidence="1">2.7.6.1</ecNumber>
    </recommendedName>
</protein>
<dbReference type="GO" id="GO:0005737">
    <property type="term" value="C:cytoplasm"/>
    <property type="evidence" value="ECO:0007669"/>
    <property type="project" value="TreeGrafter"/>
</dbReference>
<dbReference type="PANTHER" id="PTHR10210">
    <property type="entry name" value="RIBOSE-PHOSPHATE DIPHOSPHOKINASE FAMILY MEMBER"/>
    <property type="match status" value="1"/>
</dbReference>